<evidence type="ECO:0000256" key="1">
    <source>
        <dbReference type="SAM" id="MobiDB-lite"/>
    </source>
</evidence>
<gene>
    <name evidence="3" type="ORF">PG986_010071</name>
</gene>
<feature type="transmembrane region" description="Helical" evidence="2">
    <location>
        <begin position="109"/>
        <end position="127"/>
    </location>
</feature>
<feature type="transmembrane region" description="Helical" evidence="2">
    <location>
        <begin position="173"/>
        <end position="201"/>
    </location>
</feature>
<keyword evidence="2" id="KW-1133">Transmembrane helix</keyword>
<proteinExistence type="predicted"/>
<protein>
    <recommendedName>
        <fullName evidence="5">Glycoside hydrolase</fullName>
    </recommendedName>
</protein>
<dbReference type="RefSeq" id="XP_066698691.1">
    <property type="nucleotide sequence ID" value="XM_066846293.1"/>
</dbReference>
<feature type="compositionally biased region" description="Low complexity" evidence="1">
    <location>
        <begin position="216"/>
        <end position="239"/>
    </location>
</feature>
<evidence type="ECO:0000313" key="4">
    <source>
        <dbReference type="Proteomes" id="UP001391051"/>
    </source>
</evidence>
<feature type="transmembrane region" description="Helical" evidence="2">
    <location>
        <begin position="299"/>
        <end position="318"/>
    </location>
</feature>
<comment type="caution">
    <text evidence="3">The sequence shown here is derived from an EMBL/GenBank/DDBJ whole genome shotgun (WGS) entry which is preliminary data.</text>
</comment>
<keyword evidence="4" id="KW-1185">Reference proteome</keyword>
<keyword evidence="2" id="KW-0812">Transmembrane</keyword>
<feature type="region of interest" description="Disordered" evidence="1">
    <location>
        <begin position="462"/>
        <end position="515"/>
    </location>
</feature>
<feature type="transmembrane region" description="Helical" evidence="2">
    <location>
        <begin position="148"/>
        <end position="167"/>
    </location>
</feature>
<organism evidence="3 4">
    <name type="scientific">Apiospora aurea</name>
    <dbReference type="NCBI Taxonomy" id="335848"/>
    <lineage>
        <taxon>Eukaryota</taxon>
        <taxon>Fungi</taxon>
        <taxon>Dikarya</taxon>
        <taxon>Ascomycota</taxon>
        <taxon>Pezizomycotina</taxon>
        <taxon>Sordariomycetes</taxon>
        <taxon>Xylariomycetidae</taxon>
        <taxon>Amphisphaeriales</taxon>
        <taxon>Apiosporaceae</taxon>
        <taxon>Apiospora</taxon>
    </lineage>
</organism>
<dbReference type="GeneID" id="92079355"/>
<feature type="region of interest" description="Disordered" evidence="1">
    <location>
        <begin position="413"/>
        <end position="433"/>
    </location>
</feature>
<dbReference type="EMBL" id="JAQQWE010000006">
    <property type="protein sequence ID" value="KAK7949185.1"/>
    <property type="molecule type" value="Genomic_DNA"/>
</dbReference>
<evidence type="ECO:0008006" key="5">
    <source>
        <dbReference type="Google" id="ProtNLM"/>
    </source>
</evidence>
<keyword evidence="2" id="KW-0472">Membrane</keyword>
<feature type="transmembrane region" description="Helical" evidence="2">
    <location>
        <begin position="252"/>
        <end position="273"/>
    </location>
</feature>
<reference evidence="3 4" key="1">
    <citation type="submission" date="2023-01" db="EMBL/GenBank/DDBJ databases">
        <title>Analysis of 21 Apiospora genomes using comparative genomics revels a genus with tremendous synthesis potential of carbohydrate active enzymes and secondary metabolites.</title>
        <authorList>
            <person name="Sorensen T."/>
        </authorList>
    </citation>
    <scope>NUCLEOTIDE SEQUENCE [LARGE SCALE GENOMIC DNA]</scope>
    <source>
        <strain evidence="3 4">CBS 24483</strain>
    </source>
</reference>
<feature type="transmembrane region" description="Helical" evidence="2">
    <location>
        <begin position="15"/>
        <end position="36"/>
    </location>
</feature>
<evidence type="ECO:0000256" key="2">
    <source>
        <dbReference type="SAM" id="Phobius"/>
    </source>
</evidence>
<feature type="region of interest" description="Disordered" evidence="1">
    <location>
        <begin position="214"/>
        <end position="243"/>
    </location>
</feature>
<feature type="transmembrane region" description="Helical" evidence="2">
    <location>
        <begin position="43"/>
        <end position="62"/>
    </location>
</feature>
<dbReference type="Proteomes" id="UP001391051">
    <property type="component" value="Unassembled WGS sequence"/>
</dbReference>
<name>A0ABR1Q9J5_9PEZI</name>
<evidence type="ECO:0000313" key="3">
    <source>
        <dbReference type="EMBL" id="KAK7949185.1"/>
    </source>
</evidence>
<accession>A0ABR1Q9J5</accession>
<sequence>MLGINQLPAGAEGAAAISLIYAAISWTCSALFIMVARVYREGLSYLSILSFFTLFSTTASIVQQAHDITWYRDIMIAQFEHKKDIPDSPENAIANGSIGLDLALYYLQYYSYSVEAMLVMFWAGELMQTVYGLSAKRRLRPLLRRINTVGKWIAIMFPMVTILLLRLPALQAYFLVFILVADLPLMISLAIGSGTVVAILARYINSRKSITNWTPQQGTGNTNQSGTTNTTNTMSSSQGKTPTRQGLYDRWLMVRFTCAFVVLAVFEVTNTLFQVQSVLNTKKDTASIVPDLSVERARLTFYLFIPGNTPGIFVFLVFGTTAGCRKAMYNIFVPQGCRTKGGSKGGCIPWWPRRKRAVPVVTHAGSESGLFDQLDGTRSYTTLTGRSEAIKTPDLNKPLPVVAMSRYNRSFWGERNSPSPSPSPSPQWQQYRGGRVQGVEVEGEGGIPLHHMRSLNSAQEEYYQPQAEQSDDSGPMLPIMREQGSYVARGSPRRTPLGSGRGVRRPSISIDYGRH</sequence>